<keyword evidence="3" id="KW-1185">Reference proteome</keyword>
<accession>A0ABD0WVW6</accession>
<evidence type="ECO:0000256" key="1">
    <source>
        <dbReference type="SAM" id="MobiDB-lite"/>
    </source>
</evidence>
<feature type="region of interest" description="Disordered" evidence="1">
    <location>
        <begin position="19"/>
        <end position="44"/>
    </location>
</feature>
<name>A0ABD0WVW6_UMBPY</name>
<comment type="caution">
    <text evidence="2">The sequence shown here is derived from an EMBL/GenBank/DDBJ whole genome shotgun (WGS) entry which is preliminary data.</text>
</comment>
<gene>
    <name evidence="2" type="ORF">UPYG_G00184690</name>
</gene>
<sequence length="81" mass="8795">MPETMEPWRILAGAELFKSEAAGNRAREEDERRKSPPRRPRITPPVLAVRILGEARGRSVAGRGSALDSRTLLAGGECVGN</sequence>
<dbReference type="AlphaFoldDB" id="A0ABD0WVW6"/>
<reference evidence="2 3" key="1">
    <citation type="submission" date="2024-06" db="EMBL/GenBank/DDBJ databases">
        <authorList>
            <person name="Pan Q."/>
            <person name="Wen M."/>
            <person name="Jouanno E."/>
            <person name="Zahm M."/>
            <person name="Klopp C."/>
            <person name="Cabau C."/>
            <person name="Louis A."/>
            <person name="Berthelot C."/>
            <person name="Parey E."/>
            <person name="Roest Crollius H."/>
            <person name="Montfort J."/>
            <person name="Robinson-Rechavi M."/>
            <person name="Bouchez O."/>
            <person name="Lampietro C."/>
            <person name="Lopez Roques C."/>
            <person name="Donnadieu C."/>
            <person name="Postlethwait J."/>
            <person name="Bobe J."/>
            <person name="Verreycken H."/>
            <person name="Guiguen Y."/>
        </authorList>
    </citation>
    <scope>NUCLEOTIDE SEQUENCE [LARGE SCALE GENOMIC DNA]</scope>
    <source>
        <strain evidence="2">Up_M1</strain>
        <tissue evidence="2">Testis</tissue>
    </source>
</reference>
<evidence type="ECO:0000313" key="2">
    <source>
        <dbReference type="EMBL" id="KAL0979408.1"/>
    </source>
</evidence>
<protein>
    <submittedName>
        <fullName evidence="2">Uncharacterized protein</fullName>
    </submittedName>
</protein>
<dbReference type="EMBL" id="JAGEUA010000005">
    <property type="protein sequence ID" value="KAL0979408.1"/>
    <property type="molecule type" value="Genomic_DNA"/>
</dbReference>
<feature type="compositionally biased region" description="Basic and acidic residues" evidence="1">
    <location>
        <begin position="25"/>
        <end position="34"/>
    </location>
</feature>
<organism evidence="2 3">
    <name type="scientific">Umbra pygmaea</name>
    <name type="common">Eastern mudminnow</name>
    <dbReference type="NCBI Taxonomy" id="75934"/>
    <lineage>
        <taxon>Eukaryota</taxon>
        <taxon>Metazoa</taxon>
        <taxon>Chordata</taxon>
        <taxon>Craniata</taxon>
        <taxon>Vertebrata</taxon>
        <taxon>Euteleostomi</taxon>
        <taxon>Actinopterygii</taxon>
        <taxon>Neopterygii</taxon>
        <taxon>Teleostei</taxon>
        <taxon>Protacanthopterygii</taxon>
        <taxon>Esociformes</taxon>
        <taxon>Umbridae</taxon>
        <taxon>Umbra</taxon>
    </lineage>
</organism>
<proteinExistence type="predicted"/>
<evidence type="ECO:0000313" key="3">
    <source>
        <dbReference type="Proteomes" id="UP001557470"/>
    </source>
</evidence>
<dbReference type="Proteomes" id="UP001557470">
    <property type="component" value="Unassembled WGS sequence"/>
</dbReference>